<accession>A0A0H5SBB3</accession>
<evidence type="ECO:0000313" key="5">
    <source>
        <dbReference type="WormBase" id="Bm10820"/>
    </source>
</evidence>
<feature type="region of interest" description="Disordered" evidence="2">
    <location>
        <begin position="458"/>
        <end position="479"/>
    </location>
</feature>
<dbReference type="InterPro" id="IPR056515">
    <property type="entry name" value="INO80E_N"/>
</dbReference>
<feature type="region of interest" description="Disordered" evidence="2">
    <location>
        <begin position="83"/>
        <end position="156"/>
    </location>
</feature>
<feature type="domain" description="INO80 complex subunit E N-terminal" evidence="3">
    <location>
        <begin position="347"/>
        <end position="392"/>
    </location>
</feature>
<dbReference type="WormBase" id="Bm10820">
    <property type="protein sequence ID" value="BM42200"/>
    <property type="gene ID" value="WBGene00231081"/>
</dbReference>
<feature type="compositionally biased region" description="Low complexity" evidence="2">
    <location>
        <begin position="84"/>
        <end position="113"/>
    </location>
</feature>
<organism evidence="4">
    <name type="scientific">Brugia malayi</name>
    <name type="common">Filarial nematode worm</name>
    <dbReference type="NCBI Taxonomy" id="6279"/>
    <lineage>
        <taxon>Eukaryota</taxon>
        <taxon>Metazoa</taxon>
        <taxon>Ecdysozoa</taxon>
        <taxon>Nematoda</taxon>
        <taxon>Chromadorea</taxon>
        <taxon>Rhabditida</taxon>
        <taxon>Spirurina</taxon>
        <taxon>Spiruromorpha</taxon>
        <taxon>Filarioidea</taxon>
        <taxon>Onchocercidae</taxon>
        <taxon>Brugia</taxon>
    </lineage>
</organism>
<feature type="coiled-coil region" evidence="1">
    <location>
        <begin position="357"/>
        <end position="391"/>
    </location>
</feature>
<feature type="compositionally biased region" description="Basic residues" evidence="2">
    <location>
        <begin position="418"/>
        <end position="432"/>
    </location>
</feature>
<feature type="region of interest" description="Disordered" evidence="2">
    <location>
        <begin position="324"/>
        <end position="343"/>
    </location>
</feature>
<dbReference type="InterPro" id="IPR026678">
    <property type="entry name" value="INO80E"/>
</dbReference>
<reference evidence="4" key="2">
    <citation type="submission" date="2012-12" db="EMBL/GenBank/DDBJ databases">
        <authorList>
            <person name="Gao Y.W."/>
            <person name="Fan S.T."/>
            <person name="Sun H.T."/>
            <person name="Wang Z."/>
            <person name="Gao X.L."/>
            <person name="Li Y.G."/>
            <person name="Wang T.C."/>
            <person name="Zhang K."/>
            <person name="Xu W.W."/>
            <person name="Yu Z.J."/>
            <person name="Xia X.Z."/>
        </authorList>
    </citation>
    <scope>NUCLEOTIDE SEQUENCE</scope>
    <source>
        <strain evidence="4">FR3</strain>
    </source>
</reference>
<reference evidence="4" key="1">
    <citation type="journal article" date="2007" name="Science">
        <title>Draft genome of the filarial nematode parasite Brugia malayi.</title>
        <authorList>
            <person name="Ghedin E."/>
            <person name="Wang S."/>
            <person name="Spiro D."/>
            <person name="Caler E."/>
            <person name="Zhao Q."/>
            <person name="Crabtree J."/>
            <person name="Allen J.E."/>
            <person name="Delcher A.L."/>
            <person name="Guiliano D.B."/>
            <person name="Miranda-Saavedra D."/>
            <person name="Angiuoli S.V."/>
            <person name="Creasy T."/>
            <person name="Amedeo P."/>
            <person name="Haas B."/>
            <person name="El-Sayed N.M."/>
            <person name="Wortman J.R."/>
            <person name="Feldblyum T."/>
            <person name="Tallon L."/>
            <person name="Schatz M."/>
            <person name="Shumway M."/>
            <person name="Koo H."/>
            <person name="Salzberg S.L."/>
            <person name="Schobel S."/>
            <person name="Pertea M."/>
            <person name="Pop M."/>
            <person name="White O."/>
            <person name="Barton G.J."/>
            <person name="Carlow C.K."/>
            <person name="Crawford M.J."/>
            <person name="Daub J."/>
            <person name="Dimmic M.W."/>
            <person name="Estes C.F."/>
            <person name="Foster J.M."/>
            <person name="Ganatra M."/>
            <person name="Gregory W.F."/>
            <person name="Johnson N.M."/>
            <person name="Jin J."/>
            <person name="Komuniecki R."/>
            <person name="Korf I."/>
            <person name="Kumar S."/>
            <person name="Laney S."/>
            <person name="Li B.W."/>
            <person name="Li W."/>
            <person name="Lindblom T.H."/>
            <person name="Lustigman S."/>
            <person name="Ma D."/>
            <person name="Maina C.V."/>
            <person name="Martin D.M."/>
            <person name="McCarter J.P."/>
            <person name="McReynolds L."/>
            <person name="Mitreva M."/>
            <person name="Nutman T.B."/>
            <person name="Parkinson J."/>
            <person name="Peregrin-Alvarez J.M."/>
            <person name="Poole C."/>
            <person name="Ren Q."/>
            <person name="Saunders L."/>
            <person name="Sluder A.E."/>
            <person name="Smith K."/>
            <person name="Stanke M."/>
            <person name="Unnasch T.R."/>
            <person name="Ware J."/>
            <person name="Wei A.D."/>
            <person name="Weil G."/>
            <person name="Williams D.J."/>
            <person name="Zhang Y."/>
            <person name="Williams S.A."/>
            <person name="Fraser-Liggett C."/>
            <person name="Slatko B."/>
            <person name="Blaxter M.L."/>
            <person name="Scott A.L."/>
        </authorList>
    </citation>
    <scope>NUCLEOTIDE SEQUENCE</scope>
    <source>
        <strain evidence="4">FR3</strain>
    </source>
</reference>
<dbReference type="AlphaFoldDB" id="A0A0H5SBB3"/>
<dbReference type="PANTHER" id="PTHR21812:SF1">
    <property type="entry name" value="INO80 COMPLEX SUBUNIT E"/>
    <property type="match status" value="1"/>
</dbReference>
<evidence type="ECO:0000313" key="4">
    <source>
        <dbReference type="EMBL" id="CRZ25649.1"/>
    </source>
</evidence>
<proteinExistence type="predicted"/>
<evidence type="ECO:0000256" key="2">
    <source>
        <dbReference type="SAM" id="MobiDB-lite"/>
    </source>
</evidence>
<dbReference type="Pfam" id="PF24237">
    <property type="entry name" value="INO80E"/>
    <property type="match status" value="1"/>
</dbReference>
<sequence>MGRVSWTKVMLESEQQQQLTDGRSLGSCQQTNAVTSQQQQLTFLVTTQQPLPSVGHVIGQPQSVQNQNCYISTGQVTSALNCVSSPVPSRTTPSTPHTHSAISSPSSLSVQSTNGGQCSVQLRGTASCPPQSLSNPSALSSTRVNAPSPVQTSSNAIGTVPHFQRQHSVSFTTGASSHADHLRCTTSTNFDGEYDNVHRQQPIICDASSQQMYHNLQLHQARQQHILQPSRIQQHHQQQKCLKQSATINQQNQHQNSLLQQQQQMLHCQQTQVTLQQQQFQVLQQPQQQQNFPHQPQIVQQKQQMQQSQHGYVQFSLQKQLKKHFIQQRDDGDEEEEDVQQRPLTAKEEYRELKHRFKFLVYENECYQEELRNLQRKLLKLSRDKNFLLDRLLLYEKLSDSSDESDSSVKTVEEKVPPKKKSRPPASRRRSANARAKGANNTSCIDSDATKISVMEQQQQVQKQSLEQPSEQHRLPVQDTETSCISIPVCSAAETGTGEQHTAVSVPMCCSSERNIKREETMIGPPTTENAVFEENRSVQFSPSAFTSSR</sequence>
<evidence type="ECO:0000259" key="3">
    <source>
        <dbReference type="Pfam" id="PF24237"/>
    </source>
</evidence>
<evidence type="ECO:0000256" key="1">
    <source>
        <dbReference type="SAM" id="Coils"/>
    </source>
</evidence>
<dbReference type="PANTHER" id="PTHR21812">
    <property type="entry name" value="INO80 COMPLEX SUBUNIT E"/>
    <property type="match status" value="1"/>
</dbReference>
<keyword evidence="1" id="KW-0175">Coiled coil</keyword>
<dbReference type="GO" id="GO:0006338">
    <property type="term" value="P:chromatin remodeling"/>
    <property type="evidence" value="ECO:0007669"/>
    <property type="project" value="InterPro"/>
</dbReference>
<dbReference type="EMBL" id="LN857010">
    <property type="protein sequence ID" value="CRZ25649.1"/>
    <property type="molecule type" value="Genomic_DNA"/>
</dbReference>
<name>A0A0H5SBB3_BRUMA</name>
<dbReference type="OMA" id="FLVTTQQ"/>
<dbReference type="GO" id="GO:0031011">
    <property type="term" value="C:Ino80 complex"/>
    <property type="evidence" value="ECO:0007669"/>
    <property type="project" value="InterPro"/>
</dbReference>
<protein>
    <submittedName>
        <fullName evidence="4">Bm10820</fullName>
    </submittedName>
</protein>
<feature type="compositionally biased region" description="Low complexity" evidence="2">
    <location>
        <begin position="458"/>
        <end position="468"/>
    </location>
</feature>
<feature type="region of interest" description="Disordered" evidence="2">
    <location>
        <begin position="400"/>
        <end position="446"/>
    </location>
</feature>
<feature type="compositionally biased region" description="Polar residues" evidence="2">
    <location>
        <begin position="114"/>
        <end position="156"/>
    </location>
</feature>
<gene>
    <name evidence="4 5" type="ORF">Bm10820</name>
    <name evidence="4" type="ORF">BM_Bm10820</name>
</gene>